<dbReference type="EMBL" id="JACEEZ010011380">
    <property type="protein sequence ID" value="KAG0721302.1"/>
    <property type="molecule type" value="Genomic_DNA"/>
</dbReference>
<keyword evidence="3" id="KW-0963">Cytoplasm</keyword>
<accession>A0A8J4Y5Y8</accession>
<dbReference type="PROSITE" id="PS00678">
    <property type="entry name" value="WD_REPEATS_1"/>
    <property type="match status" value="1"/>
</dbReference>
<evidence type="ECO:0000313" key="11">
    <source>
        <dbReference type="Proteomes" id="UP000770661"/>
    </source>
</evidence>
<feature type="compositionally biased region" description="Acidic residues" evidence="9">
    <location>
        <begin position="282"/>
        <end position="294"/>
    </location>
</feature>
<evidence type="ECO:0000256" key="3">
    <source>
        <dbReference type="ARBA" id="ARBA00022490"/>
    </source>
</evidence>
<evidence type="ECO:0000313" key="10">
    <source>
        <dbReference type="EMBL" id="KAG0721302.1"/>
    </source>
</evidence>
<sequence>MGGKSGGKKRSGGVPRVRSHTDAELQYYREQDHDVLPPHLRVRLQDLFLQIEKEFEGLYTDNLALQEKVDNLTERVERESVAGERVICTEEVDGSSTKGGMKSKCSSPSLQLDMLHECGFLPWATDRITHMGLSPCNASGMYLLLGSQFSGPTTGGPSSQKIKAANKLRVQTSKIVSSFKNDSVSCRMVREYVGHRDGVWDVAVSRGGTPVIATASADQTACVWGIDGGKSLLQYTGHSGSVNSVKFHPTKDLILTSSGDHTAHIWQAVITPDQLRAHSSEDEVDGSDREDEDDGGRCDGAGGPSTLRTPLRELTGHTSVVIAADWLPGGDQAITAAWDRTANLYDAHTGELLSQLIGHDQELTHCCSHPTQRLVVTASKDTTFRLWDFRETIHSVSVFQGHTESVTSVSFARDDKVVSGSDDRSVKVWDVKNMRSPLATIRLDSPVNRLAVSPTNVIAIPHDNRHVRLYDLAGTRLARLPRSNRQCHRRMVCSVAWGEDSLGARCNLFTAGFDRVVYGWSVHSDKEGKD</sequence>
<dbReference type="Gene3D" id="2.130.10.10">
    <property type="entry name" value="YVTN repeat-like/Quinoprotein amine dehydrogenase"/>
    <property type="match status" value="3"/>
</dbReference>
<comment type="caution">
    <text evidence="10">The sequence shown here is derived from an EMBL/GenBank/DDBJ whole genome shotgun (WGS) entry which is preliminary data.</text>
</comment>
<evidence type="ECO:0000256" key="4">
    <source>
        <dbReference type="ARBA" id="ARBA00022574"/>
    </source>
</evidence>
<feature type="repeat" description="WD" evidence="8">
    <location>
        <begin position="235"/>
        <end position="267"/>
    </location>
</feature>
<feature type="repeat" description="WD" evidence="8">
    <location>
        <begin position="314"/>
        <end position="355"/>
    </location>
</feature>
<dbReference type="InterPro" id="IPR020472">
    <property type="entry name" value="WD40_PAC1"/>
</dbReference>
<dbReference type="InterPro" id="IPR001680">
    <property type="entry name" value="WD40_rpt"/>
</dbReference>
<dbReference type="PANTHER" id="PTHR19855">
    <property type="entry name" value="WD40 REPEAT PROTEIN 12, 37"/>
    <property type="match status" value="1"/>
</dbReference>
<dbReference type="OrthoDB" id="9984207at2759"/>
<dbReference type="PANTHER" id="PTHR19855:SF12">
    <property type="entry name" value="WD REPEAT-CONTAINING PROTEIN 37"/>
    <property type="match status" value="1"/>
</dbReference>
<comment type="subcellular location">
    <subcellularLocation>
        <location evidence="2">Cytoplasm</location>
    </subcellularLocation>
    <subcellularLocation>
        <location evidence="1">Nucleus</location>
    </subcellularLocation>
</comment>
<feature type="repeat" description="WD" evidence="8">
    <location>
        <begin position="192"/>
        <end position="234"/>
    </location>
</feature>
<dbReference type="AlphaFoldDB" id="A0A8J4Y5Y8"/>
<dbReference type="CDD" id="cd00200">
    <property type="entry name" value="WD40"/>
    <property type="match status" value="1"/>
</dbReference>
<keyword evidence="5" id="KW-0677">Repeat</keyword>
<dbReference type="Proteomes" id="UP000770661">
    <property type="component" value="Unassembled WGS sequence"/>
</dbReference>
<reference evidence="10" key="1">
    <citation type="submission" date="2020-07" db="EMBL/GenBank/DDBJ databases">
        <title>The High-quality genome of the commercially important snow crab, Chionoecetes opilio.</title>
        <authorList>
            <person name="Jeong J.-H."/>
            <person name="Ryu S."/>
        </authorList>
    </citation>
    <scope>NUCLEOTIDE SEQUENCE</scope>
    <source>
        <strain evidence="10">MADBK_172401_WGS</strain>
        <tissue evidence="10">Digestive gland</tissue>
    </source>
</reference>
<feature type="region of interest" description="Disordered" evidence="9">
    <location>
        <begin position="1"/>
        <end position="20"/>
    </location>
</feature>
<evidence type="ECO:0000256" key="9">
    <source>
        <dbReference type="SAM" id="MobiDB-lite"/>
    </source>
</evidence>
<keyword evidence="6" id="KW-0539">Nucleus</keyword>
<dbReference type="SMART" id="SM00320">
    <property type="entry name" value="WD40"/>
    <property type="match status" value="7"/>
</dbReference>
<feature type="region of interest" description="Disordered" evidence="9">
    <location>
        <begin position="276"/>
        <end position="310"/>
    </location>
</feature>
<proteinExistence type="predicted"/>
<organism evidence="10 11">
    <name type="scientific">Chionoecetes opilio</name>
    <name type="common">Atlantic snow crab</name>
    <name type="synonym">Cancer opilio</name>
    <dbReference type="NCBI Taxonomy" id="41210"/>
    <lineage>
        <taxon>Eukaryota</taxon>
        <taxon>Metazoa</taxon>
        <taxon>Ecdysozoa</taxon>
        <taxon>Arthropoda</taxon>
        <taxon>Crustacea</taxon>
        <taxon>Multicrustacea</taxon>
        <taxon>Malacostraca</taxon>
        <taxon>Eumalacostraca</taxon>
        <taxon>Eucarida</taxon>
        <taxon>Decapoda</taxon>
        <taxon>Pleocyemata</taxon>
        <taxon>Brachyura</taxon>
        <taxon>Eubrachyura</taxon>
        <taxon>Majoidea</taxon>
        <taxon>Majidae</taxon>
        <taxon>Chionoecetes</taxon>
    </lineage>
</organism>
<evidence type="ECO:0000256" key="7">
    <source>
        <dbReference type="ARBA" id="ARBA00040954"/>
    </source>
</evidence>
<feature type="compositionally biased region" description="Basic residues" evidence="9">
    <location>
        <begin position="1"/>
        <end position="11"/>
    </location>
</feature>
<dbReference type="InterPro" id="IPR019775">
    <property type="entry name" value="WD40_repeat_CS"/>
</dbReference>
<dbReference type="PRINTS" id="PR00320">
    <property type="entry name" value="GPROTEINBRPT"/>
</dbReference>
<keyword evidence="4 8" id="KW-0853">WD repeat</keyword>
<keyword evidence="11" id="KW-1185">Reference proteome</keyword>
<name>A0A8J4Y5Y8_CHIOP</name>
<evidence type="ECO:0000256" key="2">
    <source>
        <dbReference type="ARBA" id="ARBA00004496"/>
    </source>
</evidence>
<evidence type="ECO:0000256" key="8">
    <source>
        <dbReference type="PROSITE-ProRule" id="PRU00221"/>
    </source>
</evidence>
<dbReference type="GO" id="GO:0005634">
    <property type="term" value="C:nucleus"/>
    <property type="evidence" value="ECO:0007669"/>
    <property type="project" value="UniProtKB-SubCell"/>
</dbReference>
<evidence type="ECO:0000256" key="6">
    <source>
        <dbReference type="ARBA" id="ARBA00023242"/>
    </source>
</evidence>
<dbReference type="FunFam" id="2.130.10.10:FF:001150">
    <property type="entry name" value="WD repeat-containing protein 37"/>
    <property type="match status" value="1"/>
</dbReference>
<dbReference type="PROSITE" id="PS50294">
    <property type="entry name" value="WD_REPEATS_REGION"/>
    <property type="match status" value="3"/>
</dbReference>
<dbReference type="GO" id="GO:0005737">
    <property type="term" value="C:cytoplasm"/>
    <property type="evidence" value="ECO:0007669"/>
    <property type="project" value="UniProtKB-SubCell"/>
</dbReference>
<evidence type="ECO:0000256" key="5">
    <source>
        <dbReference type="ARBA" id="ARBA00022737"/>
    </source>
</evidence>
<evidence type="ECO:0000256" key="1">
    <source>
        <dbReference type="ARBA" id="ARBA00004123"/>
    </source>
</evidence>
<dbReference type="InterPro" id="IPR015943">
    <property type="entry name" value="WD40/YVTN_repeat-like_dom_sf"/>
</dbReference>
<protein>
    <recommendedName>
        <fullName evidence="7">WD repeat-containing protein 37</fullName>
    </recommendedName>
</protein>
<dbReference type="Pfam" id="PF00400">
    <property type="entry name" value="WD40"/>
    <property type="match status" value="5"/>
</dbReference>
<feature type="repeat" description="WD" evidence="8">
    <location>
        <begin position="356"/>
        <end position="390"/>
    </location>
</feature>
<feature type="repeat" description="WD" evidence="8">
    <location>
        <begin position="399"/>
        <end position="439"/>
    </location>
</feature>
<dbReference type="PROSITE" id="PS50082">
    <property type="entry name" value="WD_REPEATS_2"/>
    <property type="match status" value="5"/>
</dbReference>
<gene>
    <name evidence="10" type="primary">wdr37_1</name>
    <name evidence="10" type="ORF">GWK47_046731</name>
</gene>
<dbReference type="SUPFAM" id="SSF50978">
    <property type="entry name" value="WD40 repeat-like"/>
    <property type="match status" value="1"/>
</dbReference>
<dbReference type="InterPro" id="IPR036322">
    <property type="entry name" value="WD40_repeat_dom_sf"/>
</dbReference>